<sequence>MTPYLIKLNEFENRFSSQLTVTFQHPSEVAAEVVDLIDPLPALNPYNTLEAAIIRRKTTSDGANIQKLLSEVDLGYHMQGLACSKSFMYYIYIYNCIKSPTEKRREKEWVRGPSAGLCQAY</sequence>
<reference evidence="1 2" key="1">
    <citation type="submission" date="2013-11" db="EMBL/GenBank/DDBJ databases">
        <title>Opisthorchis viverrini - life in the bile duct.</title>
        <authorList>
            <person name="Young N.D."/>
            <person name="Nagarajan N."/>
            <person name="Lin S.J."/>
            <person name="Korhonen P.K."/>
            <person name="Jex A.R."/>
            <person name="Hall R.S."/>
            <person name="Safavi-Hemami H."/>
            <person name="Kaewkong W."/>
            <person name="Bertrand D."/>
            <person name="Gao S."/>
            <person name="Seet Q."/>
            <person name="Wongkham S."/>
            <person name="Teh B.T."/>
            <person name="Wongkham C."/>
            <person name="Intapan P.M."/>
            <person name="Maleewong W."/>
            <person name="Yang X."/>
            <person name="Hu M."/>
            <person name="Wang Z."/>
            <person name="Hofmann A."/>
            <person name="Sternberg P.W."/>
            <person name="Tan P."/>
            <person name="Wang J."/>
            <person name="Gasser R.B."/>
        </authorList>
    </citation>
    <scope>NUCLEOTIDE SEQUENCE [LARGE SCALE GENOMIC DNA]</scope>
</reference>
<evidence type="ECO:0000313" key="1">
    <source>
        <dbReference type="EMBL" id="KER24781.1"/>
    </source>
</evidence>
<proteinExistence type="predicted"/>
<accession>A0A074ZBV4</accession>
<dbReference type="EMBL" id="KL596798">
    <property type="protein sequence ID" value="KER24781.1"/>
    <property type="molecule type" value="Genomic_DNA"/>
</dbReference>
<keyword evidence="2" id="KW-1185">Reference proteome</keyword>
<organism evidence="1 2">
    <name type="scientific">Opisthorchis viverrini</name>
    <name type="common">Southeast Asian liver fluke</name>
    <dbReference type="NCBI Taxonomy" id="6198"/>
    <lineage>
        <taxon>Eukaryota</taxon>
        <taxon>Metazoa</taxon>
        <taxon>Spiralia</taxon>
        <taxon>Lophotrochozoa</taxon>
        <taxon>Platyhelminthes</taxon>
        <taxon>Trematoda</taxon>
        <taxon>Digenea</taxon>
        <taxon>Opisthorchiida</taxon>
        <taxon>Opisthorchiata</taxon>
        <taxon>Opisthorchiidae</taxon>
        <taxon>Opisthorchis</taxon>
    </lineage>
</organism>
<dbReference type="RefSeq" id="XP_009171502.1">
    <property type="nucleotide sequence ID" value="XM_009173238.1"/>
</dbReference>
<dbReference type="AlphaFoldDB" id="A0A074ZBV4"/>
<dbReference type="OrthoDB" id="10257314at2759"/>
<dbReference type="KEGG" id="ovi:T265_07665"/>
<evidence type="ECO:0000313" key="2">
    <source>
        <dbReference type="Proteomes" id="UP000054324"/>
    </source>
</evidence>
<dbReference type="Proteomes" id="UP000054324">
    <property type="component" value="Unassembled WGS sequence"/>
</dbReference>
<dbReference type="CTD" id="20321844"/>
<protein>
    <submittedName>
        <fullName evidence="1">Uncharacterized protein</fullName>
    </submittedName>
</protein>
<name>A0A074ZBV4_OPIVI</name>
<gene>
    <name evidence="1" type="ORF">T265_07665</name>
</gene>
<dbReference type="GeneID" id="20321844"/>